<keyword evidence="4 7" id="KW-0812">Transmembrane</keyword>
<feature type="transmembrane region" description="Helical" evidence="7">
    <location>
        <begin position="51"/>
        <end position="75"/>
    </location>
</feature>
<dbReference type="PANTHER" id="PTHR33452">
    <property type="entry name" value="OXIDOREDUCTASE CATD-RELATED"/>
    <property type="match status" value="1"/>
</dbReference>
<evidence type="ECO:0000256" key="4">
    <source>
        <dbReference type="ARBA" id="ARBA00022692"/>
    </source>
</evidence>
<evidence type="ECO:0000256" key="7">
    <source>
        <dbReference type="SAM" id="Phobius"/>
    </source>
</evidence>
<proteinExistence type="inferred from homology"/>
<accession>A0A5C7G7K6</accession>
<feature type="transmembrane region" description="Helical" evidence="7">
    <location>
        <begin position="81"/>
        <end position="101"/>
    </location>
</feature>
<evidence type="ECO:0000256" key="2">
    <source>
        <dbReference type="ARBA" id="ARBA00006679"/>
    </source>
</evidence>
<evidence type="ECO:0000256" key="1">
    <source>
        <dbReference type="ARBA" id="ARBA00004651"/>
    </source>
</evidence>
<keyword evidence="3" id="KW-1003">Cell membrane</keyword>
<reference evidence="8 9" key="1">
    <citation type="submission" date="2019-08" db="EMBL/GenBank/DDBJ databases">
        <title>Massilia golmudensis sp. nov., isolated from sand in the Qinghai-Tibetan Plateau.</title>
        <authorList>
            <person name="Zhang B."/>
        </authorList>
    </citation>
    <scope>NUCLEOTIDE SEQUENCE [LARGE SCALE GENOMIC DNA]</scope>
    <source>
        <strain evidence="8 9">GEM5</strain>
    </source>
</reference>
<organism evidence="8 9">
    <name type="scientific">Massilia arenae</name>
    <dbReference type="NCBI Taxonomy" id="2603288"/>
    <lineage>
        <taxon>Bacteria</taxon>
        <taxon>Pseudomonadati</taxon>
        <taxon>Pseudomonadota</taxon>
        <taxon>Betaproteobacteria</taxon>
        <taxon>Burkholderiales</taxon>
        <taxon>Oxalobacteraceae</taxon>
        <taxon>Telluria group</taxon>
        <taxon>Massilia</taxon>
    </lineage>
</organism>
<dbReference type="Pfam" id="PF07681">
    <property type="entry name" value="DoxX"/>
    <property type="match status" value="1"/>
</dbReference>
<sequence length="146" mass="14582">MSAYTSANAPQTSQSIVPAIGRILMAAIFVFSGIGKALAPEATLGYIQSVGLPFASLALVGAIAIEVGGGALLVLGYKTRLVAAGLAVFSLVTAFVFHNAIGDQNQLIHLLKNVAMAGGLLQVVAFGAGAYSLDAAAGRKAAPLAA</sequence>
<dbReference type="InterPro" id="IPR051907">
    <property type="entry name" value="DoxX-like_oxidoreductase"/>
</dbReference>
<comment type="similarity">
    <text evidence="2">Belongs to the DoxX family.</text>
</comment>
<evidence type="ECO:0000256" key="3">
    <source>
        <dbReference type="ARBA" id="ARBA00022475"/>
    </source>
</evidence>
<dbReference type="EMBL" id="VPFD01000002">
    <property type="protein sequence ID" value="TXG01992.1"/>
    <property type="molecule type" value="Genomic_DNA"/>
</dbReference>
<dbReference type="GO" id="GO:0005886">
    <property type="term" value="C:plasma membrane"/>
    <property type="evidence" value="ECO:0007669"/>
    <property type="project" value="UniProtKB-SubCell"/>
</dbReference>
<dbReference type="AlphaFoldDB" id="A0A5C7G7K6"/>
<evidence type="ECO:0000256" key="6">
    <source>
        <dbReference type="ARBA" id="ARBA00023136"/>
    </source>
</evidence>
<keyword evidence="5 7" id="KW-1133">Transmembrane helix</keyword>
<gene>
    <name evidence="8" type="ORF">FVD38_02080</name>
</gene>
<keyword evidence="6 7" id="KW-0472">Membrane</keyword>
<comment type="caution">
    <text evidence="8">The sequence shown here is derived from an EMBL/GenBank/DDBJ whole genome shotgun (WGS) entry which is preliminary data.</text>
</comment>
<dbReference type="InterPro" id="IPR032808">
    <property type="entry name" value="DoxX"/>
</dbReference>
<dbReference type="Proteomes" id="UP000321413">
    <property type="component" value="Unassembled WGS sequence"/>
</dbReference>
<protein>
    <submittedName>
        <fullName evidence="8">DoxX family protein</fullName>
    </submittedName>
</protein>
<comment type="subcellular location">
    <subcellularLocation>
        <location evidence="1">Cell membrane</location>
        <topology evidence="1">Multi-pass membrane protein</topology>
    </subcellularLocation>
</comment>
<feature type="transmembrane region" description="Helical" evidence="7">
    <location>
        <begin position="113"/>
        <end position="133"/>
    </location>
</feature>
<evidence type="ECO:0000313" key="8">
    <source>
        <dbReference type="EMBL" id="TXG01992.1"/>
    </source>
</evidence>
<dbReference type="PANTHER" id="PTHR33452:SF1">
    <property type="entry name" value="INNER MEMBRANE PROTEIN YPHA-RELATED"/>
    <property type="match status" value="1"/>
</dbReference>
<evidence type="ECO:0000313" key="9">
    <source>
        <dbReference type="Proteomes" id="UP000321413"/>
    </source>
</evidence>
<evidence type="ECO:0000256" key="5">
    <source>
        <dbReference type="ARBA" id="ARBA00022989"/>
    </source>
</evidence>
<dbReference type="RefSeq" id="WP_147933316.1">
    <property type="nucleotide sequence ID" value="NZ_VPFD01000002.1"/>
</dbReference>
<feature type="transmembrane region" description="Helical" evidence="7">
    <location>
        <begin position="20"/>
        <end position="39"/>
    </location>
</feature>
<keyword evidence="9" id="KW-1185">Reference proteome</keyword>
<name>A0A5C7G7K6_9BURK</name>